<dbReference type="EMBL" id="JH159154">
    <property type="protein sequence ID" value="EGZ17887.1"/>
    <property type="molecule type" value="Genomic_DNA"/>
</dbReference>
<dbReference type="Proteomes" id="UP000002640">
    <property type="component" value="Unassembled WGS sequence"/>
</dbReference>
<feature type="compositionally biased region" description="Acidic residues" evidence="1">
    <location>
        <begin position="145"/>
        <end position="157"/>
    </location>
</feature>
<dbReference type="GeneID" id="20638656"/>
<gene>
    <name evidence="2" type="ORF">PHYSODRAFT_255833</name>
</gene>
<dbReference type="AlphaFoldDB" id="G4ZEC4"/>
<feature type="region of interest" description="Disordered" evidence="1">
    <location>
        <begin position="202"/>
        <end position="272"/>
    </location>
</feature>
<reference evidence="2 3" key="1">
    <citation type="journal article" date="2006" name="Science">
        <title>Phytophthora genome sequences uncover evolutionary origins and mechanisms of pathogenesis.</title>
        <authorList>
            <person name="Tyler B.M."/>
            <person name="Tripathy S."/>
            <person name="Zhang X."/>
            <person name="Dehal P."/>
            <person name="Jiang R.H."/>
            <person name="Aerts A."/>
            <person name="Arredondo F.D."/>
            <person name="Baxter L."/>
            <person name="Bensasson D."/>
            <person name="Beynon J.L."/>
            <person name="Chapman J."/>
            <person name="Damasceno C.M."/>
            <person name="Dorrance A.E."/>
            <person name="Dou D."/>
            <person name="Dickerman A.W."/>
            <person name="Dubchak I.L."/>
            <person name="Garbelotto M."/>
            <person name="Gijzen M."/>
            <person name="Gordon S.G."/>
            <person name="Govers F."/>
            <person name="Grunwald N.J."/>
            <person name="Huang W."/>
            <person name="Ivors K.L."/>
            <person name="Jones R.W."/>
            <person name="Kamoun S."/>
            <person name="Krampis K."/>
            <person name="Lamour K.H."/>
            <person name="Lee M.K."/>
            <person name="McDonald W.H."/>
            <person name="Medina M."/>
            <person name="Meijer H.J."/>
            <person name="Nordberg E.K."/>
            <person name="Maclean D.J."/>
            <person name="Ospina-Giraldo M.D."/>
            <person name="Morris P.F."/>
            <person name="Phuntumart V."/>
            <person name="Putnam N.H."/>
            <person name="Rash S."/>
            <person name="Rose J.K."/>
            <person name="Sakihama Y."/>
            <person name="Salamov A.A."/>
            <person name="Savidor A."/>
            <person name="Scheuring C.F."/>
            <person name="Smith B.M."/>
            <person name="Sobral B.W."/>
            <person name="Terry A."/>
            <person name="Torto-Alalibo T.A."/>
            <person name="Win J."/>
            <person name="Xu Z."/>
            <person name="Zhang H."/>
            <person name="Grigoriev I.V."/>
            <person name="Rokhsar D.S."/>
            <person name="Boore J.L."/>
        </authorList>
    </citation>
    <scope>NUCLEOTIDE SEQUENCE [LARGE SCALE GENOMIC DNA]</scope>
    <source>
        <strain evidence="2 3">P6497</strain>
    </source>
</reference>
<proteinExistence type="predicted"/>
<dbReference type="RefSeq" id="XP_009526945.1">
    <property type="nucleotide sequence ID" value="XM_009528650.1"/>
</dbReference>
<dbReference type="STRING" id="1094619.G4ZEC4"/>
<dbReference type="InParanoid" id="G4ZEC4"/>
<evidence type="ECO:0000313" key="3">
    <source>
        <dbReference type="Proteomes" id="UP000002640"/>
    </source>
</evidence>
<dbReference type="KEGG" id="psoj:PHYSODRAFT_255833"/>
<feature type="compositionally biased region" description="Acidic residues" evidence="1">
    <location>
        <begin position="249"/>
        <end position="272"/>
    </location>
</feature>
<name>G4ZEC4_PHYSP</name>
<sequence length="340" mass="38624">MYARCARKISSVKKLDLTAMRGETTELNAPIHRCAKVAADTDTQYKASQGRMRWSRRVCVCVGVWPGGYCYCEHVELIFCSCWHCCYERCFCCWWGNSRWRVGGEEASIMSSAADSDHGQKAGQQVQQEDEDLVMIIASDDEMFSVEDSSDSEEEQEGAGLKGAQPKENEIAEDFKFDDGGAFHTSGGSSWDFTAAISRIEKMERRTPAATRRTPIQAKIEKRHKEKDTKKPATRTVTPRKKKRRRSEDEMEEESESSDDEKEEQDVEEDDVVVEEVKRLQSLLKDSKKDQQSSEELVDALEKKAAEFFGTDPFAAEEFGKTKFKPFADLKLSRPIMQAI</sequence>
<organism evidence="2 3">
    <name type="scientific">Phytophthora sojae (strain P6497)</name>
    <name type="common">Soybean stem and root rot agent</name>
    <name type="synonym">Phytophthora megasperma f. sp. glycines</name>
    <dbReference type="NCBI Taxonomy" id="1094619"/>
    <lineage>
        <taxon>Eukaryota</taxon>
        <taxon>Sar</taxon>
        <taxon>Stramenopiles</taxon>
        <taxon>Oomycota</taxon>
        <taxon>Peronosporomycetes</taxon>
        <taxon>Peronosporales</taxon>
        <taxon>Peronosporaceae</taxon>
        <taxon>Phytophthora</taxon>
    </lineage>
</organism>
<evidence type="ECO:0000256" key="1">
    <source>
        <dbReference type="SAM" id="MobiDB-lite"/>
    </source>
</evidence>
<keyword evidence="3" id="KW-1185">Reference proteome</keyword>
<accession>G4ZEC4</accession>
<evidence type="ECO:0000313" key="2">
    <source>
        <dbReference type="EMBL" id="EGZ17887.1"/>
    </source>
</evidence>
<feature type="region of interest" description="Disordered" evidence="1">
    <location>
        <begin position="145"/>
        <end position="168"/>
    </location>
</feature>
<protein>
    <submittedName>
        <fullName evidence="2">Uncharacterized protein</fullName>
    </submittedName>
</protein>